<feature type="transmembrane region" description="Helical" evidence="25">
    <location>
        <begin position="361"/>
        <end position="381"/>
    </location>
</feature>
<comment type="catalytic activity">
    <reaction evidence="18">
        <text>L-histidyl-L-alpha-amino acid(out) = L-histidyl-L-alpha-amino acid(in)</text>
        <dbReference type="Rhea" id="RHEA:79379"/>
        <dbReference type="ChEBI" id="CHEBI:229964"/>
    </reaction>
</comment>
<comment type="subcellular location">
    <subcellularLocation>
        <location evidence="1">Lysosome membrane</location>
        <topology evidence="1">Multi-pass membrane protein</topology>
    </subcellularLocation>
</comment>
<evidence type="ECO:0000256" key="21">
    <source>
        <dbReference type="ARBA" id="ARBA00044985"/>
    </source>
</evidence>
<comment type="catalytic activity">
    <reaction evidence="16">
        <text>L-lysyl-L-lysine(out) = L-lysyl-L-lysine(in)</text>
        <dbReference type="Rhea" id="RHEA:79403"/>
        <dbReference type="ChEBI" id="CHEBI:229956"/>
    </reaction>
</comment>
<dbReference type="InterPro" id="IPR052187">
    <property type="entry name" value="MFSD1"/>
</dbReference>
<proteinExistence type="inferred from homology"/>
<keyword evidence="5 25" id="KW-1133">Transmembrane helix</keyword>
<dbReference type="SUPFAM" id="SSF103473">
    <property type="entry name" value="MFS general substrate transporter"/>
    <property type="match status" value="1"/>
</dbReference>
<dbReference type="InterPro" id="IPR036259">
    <property type="entry name" value="MFS_trans_sf"/>
</dbReference>
<comment type="catalytic activity">
    <reaction evidence="20">
        <text>L-lysyl-glycine(out) = L-lysyl-glycine(in)</text>
        <dbReference type="Rhea" id="RHEA:79407"/>
        <dbReference type="ChEBI" id="CHEBI:191202"/>
    </reaction>
</comment>
<keyword evidence="4 25" id="KW-0812">Transmembrane</keyword>
<dbReference type="PANTHER" id="PTHR23512:SF3">
    <property type="entry name" value="MAJOR FACILITATOR SUPERFAMILY DOMAIN-CONTAINING PROTEIN 1"/>
    <property type="match status" value="1"/>
</dbReference>
<name>A0A7S1PNS7_NEODS</name>
<evidence type="ECO:0000256" key="11">
    <source>
        <dbReference type="ARBA" id="ARBA00044884"/>
    </source>
</evidence>
<keyword evidence="3" id="KW-0813">Transport</keyword>
<evidence type="ECO:0000256" key="1">
    <source>
        <dbReference type="ARBA" id="ARBA00004155"/>
    </source>
</evidence>
<evidence type="ECO:0000256" key="19">
    <source>
        <dbReference type="ARBA" id="ARBA00044919"/>
    </source>
</evidence>
<evidence type="ECO:0000256" key="6">
    <source>
        <dbReference type="ARBA" id="ARBA00023136"/>
    </source>
</evidence>
<organism evidence="27">
    <name type="scientific">Neobodo designis</name>
    <name type="common">Flagellated protozoan</name>
    <name type="synonym">Bodo designis</name>
    <dbReference type="NCBI Taxonomy" id="312471"/>
    <lineage>
        <taxon>Eukaryota</taxon>
        <taxon>Discoba</taxon>
        <taxon>Euglenozoa</taxon>
        <taxon>Kinetoplastea</taxon>
        <taxon>Metakinetoplastina</taxon>
        <taxon>Neobodonida</taxon>
        <taxon>Neobodo</taxon>
    </lineage>
</organism>
<dbReference type="Gene3D" id="1.20.1250.20">
    <property type="entry name" value="MFS general substrate transporter like domains"/>
    <property type="match status" value="2"/>
</dbReference>
<evidence type="ECO:0000256" key="17">
    <source>
        <dbReference type="ARBA" id="ARBA00044903"/>
    </source>
</evidence>
<dbReference type="EMBL" id="HBGF01005785">
    <property type="protein sequence ID" value="CAD9094978.1"/>
    <property type="molecule type" value="Transcribed_RNA"/>
</dbReference>
<dbReference type="GO" id="GO:0005765">
    <property type="term" value="C:lysosomal membrane"/>
    <property type="evidence" value="ECO:0007669"/>
    <property type="project" value="UniProtKB-SubCell"/>
</dbReference>
<comment type="similarity">
    <text evidence="2">Belongs to the major facilitator superfamily.</text>
</comment>
<dbReference type="InterPro" id="IPR011701">
    <property type="entry name" value="MFS"/>
</dbReference>
<dbReference type="Pfam" id="PF07690">
    <property type="entry name" value="MFS_1"/>
    <property type="match status" value="1"/>
</dbReference>
<reference evidence="27" key="1">
    <citation type="submission" date="2021-01" db="EMBL/GenBank/DDBJ databases">
        <authorList>
            <person name="Corre E."/>
            <person name="Pelletier E."/>
            <person name="Niang G."/>
            <person name="Scheremetjew M."/>
            <person name="Finn R."/>
            <person name="Kale V."/>
            <person name="Holt S."/>
            <person name="Cochrane G."/>
            <person name="Meng A."/>
            <person name="Brown T."/>
            <person name="Cohen L."/>
        </authorList>
    </citation>
    <scope>NUCLEOTIDE SEQUENCE</scope>
    <source>
        <strain evidence="27">CCAP 1951/1</strain>
    </source>
</reference>
<sequence>MGTDKESSAYREVDVGYDTLAEGSRVEGDLTPWEIFKEEIVHLKWRVLVFACILTFGSYYIYDFPGSIGTGEKSTIQSRFHAAGKNYNQEMNQALYSVYSWPNTVLAIFGGLLIDKFLGLRKAMILFVGLVFVGSVIFFFGVLSKQYALLIMGRVVFGLGGESLAVSQSAFVARWFKEGRGMALAFGITISFSRVGSSFNFLFSPEIAGDAGIVTAVLFGSIACGVSVLACGVLVALDIYGTRRGLVPPESKDTGEPFRLSQIKDMPLLFWLASGLCVTVYCSVFPLIGIAKNFFQVKYDLSADSAAAYVSIYQFVCAGGSPVTGGMVDVIGRFSIWMIVAAAGFTLNHLLFILTNAPPAFMMAYMGIVYSVLVASLWPAIPYVVQADLCGLAYGIMTAMQNTGLATWPLVSGAILDIYTPAGQVQSPSCIAWNKRDNSTVPRNYSSHLNWSWQMLSTCCNQSPCPDPLPTLEGYKYTEIFFMGTAAVGLVIAIVLFFVDRSLLGLLGAAPAVREATKEEQERLADEAAAAVDVN</sequence>
<comment type="catalytic activity">
    <reaction evidence="8">
        <text>L-lysyl-L-alanine(out) = L-lysyl-L-alanine(in)</text>
        <dbReference type="Rhea" id="RHEA:79399"/>
        <dbReference type="ChEBI" id="CHEBI:229954"/>
    </reaction>
</comment>
<evidence type="ECO:0000256" key="20">
    <source>
        <dbReference type="ARBA" id="ARBA00044924"/>
    </source>
</evidence>
<evidence type="ECO:0000256" key="15">
    <source>
        <dbReference type="ARBA" id="ARBA00044899"/>
    </source>
</evidence>
<dbReference type="GO" id="GO:0022857">
    <property type="term" value="F:transmembrane transporter activity"/>
    <property type="evidence" value="ECO:0007669"/>
    <property type="project" value="InterPro"/>
</dbReference>
<comment type="function">
    <text evidence="23">Lysosomal dipeptide uniporter that selectively exports lysine, arginine or histidine-containing dipeptides with a net positive charge from the lysosome lumen into the cytosol. Could play a role in a specific type of protein O-glycosylation indirectly regulating macrophages migration and tissue invasion. Also essential for liver homeostasis.</text>
</comment>
<feature type="transmembrane region" description="Helical" evidence="25">
    <location>
        <begin position="480"/>
        <end position="499"/>
    </location>
</feature>
<evidence type="ECO:0000256" key="3">
    <source>
        <dbReference type="ARBA" id="ARBA00022448"/>
    </source>
</evidence>
<dbReference type="PANTHER" id="PTHR23512">
    <property type="entry name" value="MAJOR FACILITATOR SUPERFAMILY DOMAIN-CONTAINING PROTEIN 1"/>
    <property type="match status" value="1"/>
</dbReference>
<evidence type="ECO:0000256" key="13">
    <source>
        <dbReference type="ARBA" id="ARBA00044893"/>
    </source>
</evidence>
<comment type="catalytic activity">
    <reaction evidence="19">
        <text>L-alanyl-L-lysine(out) = L-alanyl-L-lysine(in)</text>
        <dbReference type="Rhea" id="RHEA:79415"/>
        <dbReference type="ChEBI" id="CHEBI:192470"/>
    </reaction>
</comment>
<feature type="transmembrane region" description="Helical" evidence="25">
    <location>
        <begin position="183"/>
        <end position="203"/>
    </location>
</feature>
<evidence type="ECO:0000256" key="4">
    <source>
        <dbReference type="ARBA" id="ARBA00022692"/>
    </source>
</evidence>
<evidence type="ECO:0000256" key="25">
    <source>
        <dbReference type="SAM" id="Phobius"/>
    </source>
</evidence>
<evidence type="ECO:0000256" key="14">
    <source>
        <dbReference type="ARBA" id="ARBA00044898"/>
    </source>
</evidence>
<evidence type="ECO:0000256" key="2">
    <source>
        <dbReference type="ARBA" id="ARBA00008335"/>
    </source>
</evidence>
<protein>
    <recommendedName>
        <fullName evidence="21">Lysosomal dipeptide transporter MFSD1</fullName>
    </recommendedName>
    <alternativeName>
        <fullName evidence="22">Major facilitator superfamily domain-containing protein 1</fullName>
    </alternativeName>
</protein>
<evidence type="ECO:0000256" key="18">
    <source>
        <dbReference type="ARBA" id="ARBA00044912"/>
    </source>
</evidence>
<feature type="transmembrane region" description="Helical" evidence="25">
    <location>
        <begin position="334"/>
        <end position="354"/>
    </location>
</feature>
<comment type="catalytic activity">
    <reaction evidence="14">
        <text>L-aspartyl-L-lysine(out) = L-aspartyl-L-lysine(in)</text>
        <dbReference type="Rhea" id="RHEA:79411"/>
        <dbReference type="ChEBI" id="CHEBI:229953"/>
    </reaction>
</comment>
<evidence type="ECO:0000256" key="9">
    <source>
        <dbReference type="ARBA" id="ARBA00044878"/>
    </source>
</evidence>
<evidence type="ECO:0000256" key="24">
    <source>
        <dbReference type="ARBA" id="ARBA00046376"/>
    </source>
</evidence>
<evidence type="ECO:0000256" key="5">
    <source>
        <dbReference type="ARBA" id="ARBA00022989"/>
    </source>
</evidence>
<comment type="catalytic activity">
    <reaction evidence="11">
        <text>L-alpha-aminoacyl-L-histidine(out) = L-alpha-aminoacyl-L-histidine(in)</text>
        <dbReference type="Rhea" id="RHEA:79375"/>
        <dbReference type="ChEBI" id="CHEBI:229967"/>
    </reaction>
</comment>
<feature type="domain" description="Major facilitator superfamily (MFS) profile" evidence="26">
    <location>
        <begin position="51"/>
        <end position="503"/>
    </location>
</feature>
<comment type="catalytic activity">
    <reaction evidence="10">
        <text>L-alpha-aminoacyl-L-arginine(out) = L-alpha-aminoacyl-L-arginine(in)</text>
        <dbReference type="Rhea" id="RHEA:79367"/>
        <dbReference type="ChEBI" id="CHEBI:229968"/>
    </reaction>
</comment>
<gene>
    <name evidence="27" type="ORF">NDES1114_LOCUS3949</name>
</gene>
<evidence type="ECO:0000256" key="7">
    <source>
        <dbReference type="ARBA" id="ARBA00023228"/>
    </source>
</evidence>
<feature type="transmembrane region" description="Helical" evidence="25">
    <location>
        <begin position="123"/>
        <end position="143"/>
    </location>
</feature>
<comment type="catalytic activity">
    <reaction evidence="9">
        <text>L-histidyl-glycine(out) = L-histidyl-glycine(in)</text>
        <dbReference type="Rhea" id="RHEA:79395"/>
        <dbReference type="ChEBI" id="CHEBI:229957"/>
    </reaction>
</comment>
<comment type="catalytic activity">
    <reaction evidence="17">
        <text>L-arginyl-glycine(out) = L-arginyl-glycine(in)</text>
        <dbReference type="Rhea" id="RHEA:79391"/>
        <dbReference type="ChEBI" id="CHEBI:229955"/>
    </reaction>
</comment>
<dbReference type="PROSITE" id="PS50850">
    <property type="entry name" value="MFS"/>
    <property type="match status" value="1"/>
</dbReference>
<evidence type="ECO:0000256" key="16">
    <source>
        <dbReference type="ARBA" id="ARBA00044900"/>
    </source>
</evidence>
<evidence type="ECO:0000256" key="22">
    <source>
        <dbReference type="ARBA" id="ARBA00045018"/>
    </source>
</evidence>
<comment type="catalytic activity">
    <reaction evidence="12">
        <text>L-lysyl-L-alpha-amino acid(out) = L-lysyl-L-alpha-amino acid(in)</text>
        <dbReference type="Rhea" id="RHEA:79387"/>
        <dbReference type="ChEBI" id="CHEBI:229965"/>
    </reaction>
</comment>
<evidence type="ECO:0000256" key="23">
    <source>
        <dbReference type="ARBA" id="ARBA00045709"/>
    </source>
</evidence>
<comment type="subunit">
    <text evidence="24">Homodimer. Interacts with lysosomal protein GLMP (via lumenal domain); the interaction starts while both proteins are still in the endoplasmic reticulum and is required for stabilization of MFSD1 in lysosomes but has no direct effect on its targeting to lysosomes or transporter activity.</text>
</comment>
<evidence type="ECO:0000259" key="26">
    <source>
        <dbReference type="PROSITE" id="PS50850"/>
    </source>
</evidence>
<evidence type="ECO:0000256" key="12">
    <source>
        <dbReference type="ARBA" id="ARBA00044891"/>
    </source>
</evidence>
<accession>A0A7S1PNS7</accession>
<comment type="catalytic activity">
    <reaction evidence="15">
        <text>L-arginyl-L-alpha-amino acid(out) = L-arginyl-L-alpha-amino acid(in)</text>
        <dbReference type="Rhea" id="RHEA:79371"/>
        <dbReference type="ChEBI" id="CHEBI:84315"/>
    </reaction>
</comment>
<feature type="transmembrane region" description="Helical" evidence="25">
    <location>
        <begin position="215"/>
        <end position="237"/>
    </location>
</feature>
<evidence type="ECO:0000313" key="27">
    <source>
        <dbReference type="EMBL" id="CAD9094978.1"/>
    </source>
</evidence>
<feature type="transmembrane region" description="Helical" evidence="25">
    <location>
        <begin position="94"/>
        <end position="114"/>
    </location>
</feature>
<keyword evidence="6 25" id="KW-0472">Membrane</keyword>
<comment type="catalytic activity">
    <reaction evidence="13">
        <text>L-alpha-aminoacyl-L-lysine(out) = L-alpha-aminoacyl-L-lysine(in)</text>
        <dbReference type="Rhea" id="RHEA:79383"/>
        <dbReference type="ChEBI" id="CHEBI:229966"/>
    </reaction>
</comment>
<dbReference type="AlphaFoldDB" id="A0A7S1PNS7"/>
<keyword evidence="7" id="KW-0458">Lysosome</keyword>
<feature type="transmembrane region" description="Helical" evidence="25">
    <location>
        <begin position="268"/>
        <end position="291"/>
    </location>
</feature>
<evidence type="ECO:0000256" key="10">
    <source>
        <dbReference type="ARBA" id="ARBA00044881"/>
    </source>
</evidence>
<dbReference type="InterPro" id="IPR020846">
    <property type="entry name" value="MFS_dom"/>
</dbReference>
<evidence type="ECO:0000256" key="8">
    <source>
        <dbReference type="ARBA" id="ARBA00044876"/>
    </source>
</evidence>